<dbReference type="RefSeq" id="WP_163479756.1">
    <property type="nucleotide sequence ID" value="NZ_JAAGWF010000002.1"/>
</dbReference>
<dbReference type="EMBL" id="JAAGWF010000002">
    <property type="protein sequence ID" value="NEK56582.1"/>
    <property type="molecule type" value="Genomic_DNA"/>
</dbReference>
<dbReference type="InterPro" id="IPR020598">
    <property type="entry name" value="rRNA_Ade_methylase_Trfase_N"/>
</dbReference>
<dbReference type="GO" id="GO:0003723">
    <property type="term" value="F:RNA binding"/>
    <property type="evidence" value="ECO:0007669"/>
    <property type="project" value="UniProtKB-UniRule"/>
</dbReference>
<feature type="domain" description="Ribosomal RNA adenine methylase transferase N-terminal" evidence="6">
    <location>
        <begin position="24"/>
        <end position="179"/>
    </location>
</feature>
<accession>A0A7K3VVG5</accession>
<evidence type="ECO:0000256" key="2">
    <source>
        <dbReference type="ARBA" id="ARBA00022679"/>
    </source>
</evidence>
<keyword evidence="3 5" id="KW-0949">S-adenosyl-L-methionine</keyword>
<evidence type="ECO:0000313" key="8">
    <source>
        <dbReference type="Proteomes" id="UP000470246"/>
    </source>
</evidence>
<name>A0A7K3VVG5_9ACTN</name>
<dbReference type="Gene3D" id="3.40.50.150">
    <property type="entry name" value="Vaccinia Virus protein VP39"/>
    <property type="match status" value="1"/>
</dbReference>
<dbReference type="PANTHER" id="PTHR11727:SF7">
    <property type="entry name" value="DIMETHYLADENOSINE TRANSFERASE-RELATED"/>
    <property type="match status" value="1"/>
</dbReference>
<dbReference type="AlphaFoldDB" id="A0A7K3VVG5"/>
<proteinExistence type="inferred from homology"/>
<evidence type="ECO:0000256" key="1">
    <source>
        <dbReference type="ARBA" id="ARBA00022603"/>
    </source>
</evidence>
<keyword evidence="8" id="KW-1185">Reference proteome</keyword>
<dbReference type="CDD" id="cd02440">
    <property type="entry name" value="AdoMet_MTases"/>
    <property type="match status" value="1"/>
</dbReference>
<evidence type="ECO:0000256" key="5">
    <source>
        <dbReference type="PROSITE-ProRule" id="PRU01026"/>
    </source>
</evidence>
<keyword evidence="1 5" id="KW-0489">Methyltransferase</keyword>
<dbReference type="InterPro" id="IPR001737">
    <property type="entry name" value="KsgA/Erm"/>
</dbReference>
<dbReference type="SMART" id="SM00650">
    <property type="entry name" value="rADc"/>
    <property type="match status" value="1"/>
</dbReference>
<evidence type="ECO:0000256" key="3">
    <source>
        <dbReference type="ARBA" id="ARBA00022691"/>
    </source>
</evidence>
<feature type="binding site" evidence="5">
    <location>
        <position position="65"/>
    </location>
    <ligand>
        <name>S-adenosyl-L-methionine</name>
        <dbReference type="ChEBI" id="CHEBI:59789"/>
    </ligand>
</feature>
<comment type="caution">
    <text evidence="7">The sequence shown here is derived from an EMBL/GenBank/DDBJ whole genome shotgun (WGS) entry which is preliminary data.</text>
</comment>
<sequence>MSETAHRTRRSRRAWGWHPLDEAWARRIVETAAVRRGELVLDLGAGLGALTGPLLDAGARVLAVELHPARAEWLRTSFAGRAVTVVEADLADVYWPGRPFRVVASPPYAGTTALVRRLLTARTLVAADVLLQRSAAQRLVAERPGSGRWTVSLGLPVPRRAFSPPPRTDSVVLRVRRRGRSGRPLGVSRCAPCRGC</sequence>
<evidence type="ECO:0000259" key="6">
    <source>
        <dbReference type="SMART" id="SM00650"/>
    </source>
</evidence>
<feature type="binding site" evidence="5">
    <location>
        <position position="44"/>
    </location>
    <ligand>
        <name>S-adenosyl-L-methionine</name>
        <dbReference type="ChEBI" id="CHEBI:59789"/>
    </ligand>
</feature>
<comment type="caution">
    <text evidence="5">Lacks conserved residue(s) required for the propagation of feature annotation.</text>
</comment>
<dbReference type="GO" id="GO:0000179">
    <property type="term" value="F:rRNA (adenine-N6,N6-)-dimethyltransferase activity"/>
    <property type="evidence" value="ECO:0007669"/>
    <property type="project" value="UniProtKB-UniRule"/>
</dbReference>
<gene>
    <name evidence="7" type="ORF">GCU56_01670</name>
</gene>
<dbReference type="PANTHER" id="PTHR11727">
    <property type="entry name" value="DIMETHYLADENOSINE TRANSFERASE"/>
    <property type="match status" value="1"/>
</dbReference>
<comment type="similarity">
    <text evidence="5">Belongs to the class I-like SAM-binding methyltransferase superfamily. rRNA adenine N(6)-methyltransferase family.</text>
</comment>
<keyword evidence="2 5" id="KW-0808">Transferase</keyword>
<dbReference type="InterPro" id="IPR029063">
    <property type="entry name" value="SAM-dependent_MTases_sf"/>
</dbReference>
<feature type="binding site" evidence="5">
    <location>
        <position position="89"/>
    </location>
    <ligand>
        <name>S-adenosyl-L-methionine</name>
        <dbReference type="ChEBI" id="CHEBI:59789"/>
    </ligand>
</feature>
<protein>
    <submittedName>
        <fullName evidence="7">Methyltransferase domain-containing protein</fullName>
    </submittedName>
</protein>
<feature type="binding site" evidence="5">
    <location>
        <position position="105"/>
    </location>
    <ligand>
        <name>S-adenosyl-L-methionine</name>
        <dbReference type="ChEBI" id="CHEBI:59789"/>
    </ligand>
</feature>
<dbReference type="PROSITE" id="PS51689">
    <property type="entry name" value="SAM_RNA_A_N6_MT"/>
    <property type="match status" value="1"/>
</dbReference>
<reference evidence="7 8" key="1">
    <citation type="submission" date="2020-02" db="EMBL/GenBank/DDBJ databases">
        <title>Geodermatophilus sabuli CPCC 205279 I12A-02694.</title>
        <authorList>
            <person name="Jiang Z."/>
        </authorList>
    </citation>
    <scope>NUCLEOTIDE SEQUENCE [LARGE SCALE GENOMIC DNA]</scope>
    <source>
        <strain evidence="7 8">I12A-02694</strain>
    </source>
</reference>
<evidence type="ECO:0000256" key="4">
    <source>
        <dbReference type="ARBA" id="ARBA00022884"/>
    </source>
</evidence>
<organism evidence="7 8">
    <name type="scientific">Geodermatophilus sabuli</name>
    <dbReference type="NCBI Taxonomy" id="1564158"/>
    <lineage>
        <taxon>Bacteria</taxon>
        <taxon>Bacillati</taxon>
        <taxon>Actinomycetota</taxon>
        <taxon>Actinomycetes</taxon>
        <taxon>Geodermatophilales</taxon>
        <taxon>Geodermatophilaceae</taxon>
        <taxon>Geodermatophilus</taxon>
    </lineage>
</organism>
<dbReference type="Proteomes" id="UP000470246">
    <property type="component" value="Unassembled WGS sequence"/>
</dbReference>
<dbReference type="SUPFAM" id="SSF53335">
    <property type="entry name" value="S-adenosyl-L-methionine-dependent methyltransferases"/>
    <property type="match status" value="1"/>
</dbReference>
<evidence type="ECO:0000313" key="7">
    <source>
        <dbReference type="EMBL" id="NEK56582.1"/>
    </source>
</evidence>
<keyword evidence="4 5" id="KW-0694">RNA-binding</keyword>
<dbReference type="Pfam" id="PF00398">
    <property type="entry name" value="RrnaAD"/>
    <property type="match status" value="1"/>
</dbReference>